<evidence type="ECO:0000313" key="1">
    <source>
        <dbReference type="EMBL" id="KAH7843441.1"/>
    </source>
</evidence>
<gene>
    <name evidence="1" type="ORF">Vadar_016705</name>
</gene>
<sequence length="473" mass="51868">MRVQLQTRYVRSLIQIKVCGSHVPTKQLKGQNLTGNLPAEFADLTFLQEMSLLGNRISGSIPMEIGDIATLEELGLCCLSVIAQTSPRGGYSRISANNFMGSIPEEFSKLMNLTDFRIDGTTLSGKIPDLIGTWTKIEILKISDLNGSDMKFPDLRKMKYLDTLVLRNCLITGPIPDYIGNLQYLTILDLSFNKLSGEILASLQTDQYDFMSLSNNSLTGALPVSITDDNGNKVLDVSYNNFTESSPVGCYSSSVNLVSNRSFTESKLVDWCVKKDLPCSTSPKNHELFINCGGSRITAEGKEYEDDLTPGGPSNFFASSEKWAYSSTGDFMYDDGGKASNSFSLDLNGPKFYETPRLAPDSLKYYGLCLLKGSYKVRLHFAEIMFSADQTFSSLGRCIFNVAIQGKEVLTDFNIKETAGGVGIGIPMEFPEVLVNGSTLEIHLYWKGKGTNAIPYEGVYGPLISAIEITPSG</sequence>
<reference evidence="1 2" key="1">
    <citation type="journal article" date="2021" name="Hortic Res">
        <title>High-quality reference genome and annotation aids understanding of berry development for evergreen blueberry (Vaccinium darrowii).</title>
        <authorList>
            <person name="Yu J."/>
            <person name="Hulse-Kemp A.M."/>
            <person name="Babiker E."/>
            <person name="Staton M."/>
        </authorList>
    </citation>
    <scope>NUCLEOTIDE SEQUENCE [LARGE SCALE GENOMIC DNA]</scope>
    <source>
        <strain evidence="2">cv. NJ 8807/NJ 8810</strain>
        <tissue evidence="1">Young leaf</tissue>
    </source>
</reference>
<keyword evidence="2" id="KW-1185">Reference proteome</keyword>
<dbReference type="EMBL" id="CM037151">
    <property type="protein sequence ID" value="KAH7843441.1"/>
    <property type="molecule type" value="Genomic_DNA"/>
</dbReference>
<dbReference type="Proteomes" id="UP000828048">
    <property type="component" value="Chromosome 1"/>
</dbReference>
<comment type="caution">
    <text evidence="1">The sequence shown here is derived from an EMBL/GenBank/DDBJ whole genome shotgun (WGS) entry which is preliminary data.</text>
</comment>
<accession>A0ACB7XR64</accession>
<protein>
    <submittedName>
        <fullName evidence="1">Uncharacterized protein</fullName>
    </submittedName>
</protein>
<name>A0ACB7XR64_9ERIC</name>
<evidence type="ECO:0000313" key="2">
    <source>
        <dbReference type="Proteomes" id="UP000828048"/>
    </source>
</evidence>
<organism evidence="1 2">
    <name type="scientific">Vaccinium darrowii</name>
    <dbReference type="NCBI Taxonomy" id="229202"/>
    <lineage>
        <taxon>Eukaryota</taxon>
        <taxon>Viridiplantae</taxon>
        <taxon>Streptophyta</taxon>
        <taxon>Embryophyta</taxon>
        <taxon>Tracheophyta</taxon>
        <taxon>Spermatophyta</taxon>
        <taxon>Magnoliopsida</taxon>
        <taxon>eudicotyledons</taxon>
        <taxon>Gunneridae</taxon>
        <taxon>Pentapetalae</taxon>
        <taxon>asterids</taxon>
        <taxon>Ericales</taxon>
        <taxon>Ericaceae</taxon>
        <taxon>Vaccinioideae</taxon>
        <taxon>Vaccinieae</taxon>
        <taxon>Vaccinium</taxon>
    </lineage>
</organism>
<proteinExistence type="predicted"/>